<dbReference type="InterPro" id="IPR002557">
    <property type="entry name" value="Chitin-bd_dom"/>
</dbReference>
<reference evidence="9" key="2">
    <citation type="submission" date="2025-05" db="UniProtKB">
        <authorList>
            <consortium name="EnsemblMetazoa"/>
        </authorList>
    </citation>
    <scope>IDENTIFICATION</scope>
    <source>
        <strain evidence="9">Foshan</strain>
    </source>
</reference>
<feature type="domain" description="Chitin-binding type-2" evidence="8">
    <location>
        <begin position="236"/>
        <end position="293"/>
    </location>
</feature>
<evidence type="ECO:0000256" key="1">
    <source>
        <dbReference type="ARBA" id="ARBA00022669"/>
    </source>
</evidence>
<dbReference type="Gene3D" id="2.170.140.10">
    <property type="entry name" value="Chitin binding domain"/>
    <property type="match status" value="5"/>
</dbReference>
<dbReference type="PROSITE" id="PS50940">
    <property type="entry name" value="CHIT_BIND_II"/>
    <property type="match status" value="5"/>
</dbReference>
<feature type="domain" description="Chitin-binding type-2" evidence="8">
    <location>
        <begin position="303"/>
        <end position="360"/>
    </location>
</feature>
<evidence type="ECO:0000259" key="8">
    <source>
        <dbReference type="PROSITE" id="PS50940"/>
    </source>
</evidence>
<dbReference type="GeneID" id="109403464"/>
<dbReference type="RefSeq" id="XP_062714404.1">
    <property type="nucleotide sequence ID" value="XM_062858420.1"/>
</dbReference>
<dbReference type="PANTHER" id="PTHR23301:SF0">
    <property type="entry name" value="CHITIN-BINDING TYPE-2 DOMAIN-CONTAINING PROTEIN-RELATED"/>
    <property type="match status" value="1"/>
</dbReference>
<keyword evidence="4" id="KW-1015">Disulfide bond</keyword>
<dbReference type="SMART" id="SM00494">
    <property type="entry name" value="ChtBD2"/>
    <property type="match status" value="5"/>
</dbReference>
<evidence type="ECO:0000256" key="5">
    <source>
        <dbReference type="ARBA" id="ARBA00023180"/>
    </source>
</evidence>
<reference evidence="10" key="1">
    <citation type="journal article" date="2015" name="Proc. Natl. Acad. Sci. U.S.A.">
        <title>Genome sequence of the Asian Tiger mosquito, Aedes albopictus, reveals insights into its biology, genetics, and evolution.</title>
        <authorList>
            <person name="Chen X.G."/>
            <person name="Jiang X."/>
            <person name="Gu J."/>
            <person name="Xu M."/>
            <person name="Wu Y."/>
            <person name="Deng Y."/>
            <person name="Zhang C."/>
            <person name="Bonizzoni M."/>
            <person name="Dermauw W."/>
            <person name="Vontas J."/>
            <person name="Armbruster P."/>
            <person name="Huang X."/>
            <person name="Yang Y."/>
            <person name="Zhang H."/>
            <person name="He W."/>
            <person name="Peng H."/>
            <person name="Liu Y."/>
            <person name="Wu K."/>
            <person name="Chen J."/>
            <person name="Lirakis M."/>
            <person name="Topalis P."/>
            <person name="Van Leeuwen T."/>
            <person name="Hall A.B."/>
            <person name="Jiang X."/>
            <person name="Thorpe C."/>
            <person name="Mueller R.L."/>
            <person name="Sun C."/>
            <person name="Waterhouse R.M."/>
            <person name="Yan G."/>
            <person name="Tu Z.J."/>
            <person name="Fang X."/>
            <person name="James A.A."/>
        </authorList>
    </citation>
    <scope>NUCLEOTIDE SEQUENCE [LARGE SCALE GENOMIC DNA]</scope>
    <source>
        <strain evidence="10">Foshan</strain>
    </source>
</reference>
<evidence type="ECO:0000256" key="7">
    <source>
        <dbReference type="SAM" id="SignalP"/>
    </source>
</evidence>
<evidence type="ECO:0000256" key="4">
    <source>
        <dbReference type="ARBA" id="ARBA00023157"/>
    </source>
</evidence>
<evidence type="ECO:0000256" key="3">
    <source>
        <dbReference type="ARBA" id="ARBA00022737"/>
    </source>
</evidence>
<evidence type="ECO:0000256" key="6">
    <source>
        <dbReference type="SAM" id="MobiDB-lite"/>
    </source>
</evidence>
<feature type="signal peptide" evidence="7">
    <location>
        <begin position="1"/>
        <end position="21"/>
    </location>
</feature>
<proteinExistence type="predicted"/>
<keyword evidence="3" id="KW-0677">Repeat</keyword>
<name>A0ABM1YLV3_AEDAL</name>
<feature type="domain" description="Chitin-binding type-2" evidence="8">
    <location>
        <begin position="168"/>
        <end position="225"/>
    </location>
</feature>
<feature type="chain" id="PRO_5046411139" description="Chitin-binding type-2 domain-containing protein" evidence="7">
    <location>
        <begin position="22"/>
        <end position="360"/>
    </location>
</feature>
<dbReference type="InterPro" id="IPR051940">
    <property type="entry name" value="Chitin_bind-dev_reg"/>
</dbReference>
<feature type="domain" description="Chitin-binding type-2" evidence="8">
    <location>
        <begin position="27"/>
        <end position="84"/>
    </location>
</feature>
<dbReference type="InterPro" id="IPR036508">
    <property type="entry name" value="Chitin-bd_dom_sf"/>
</dbReference>
<accession>A0ABM1YLV3</accession>
<dbReference type="Pfam" id="PF01607">
    <property type="entry name" value="CBM_14"/>
    <property type="match status" value="5"/>
</dbReference>
<feature type="domain" description="Chitin-binding type-2" evidence="8">
    <location>
        <begin position="99"/>
        <end position="156"/>
    </location>
</feature>
<organism evidence="9 10">
    <name type="scientific">Aedes albopictus</name>
    <name type="common">Asian tiger mosquito</name>
    <name type="synonym">Stegomyia albopicta</name>
    <dbReference type="NCBI Taxonomy" id="7160"/>
    <lineage>
        <taxon>Eukaryota</taxon>
        <taxon>Metazoa</taxon>
        <taxon>Ecdysozoa</taxon>
        <taxon>Arthropoda</taxon>
        <taxon>Hexapoda</taxon>
        <taxon>Insecta</taxon>
        <taxon>Pterygota</taxon>
        <taxon>Neoptera</taxon>
        <taxon>Endopterygota</taxon>
        <taxon>Diptera</taxon>
        <taxon>Nematocera</taxon>
        <taxon>Culicoidea</taxon>
        <taxon>Culicidae</taxon>
        <taxon>Culicinae</taxon>
        <taxon>Aedini</taxon>
        <taxon>Aedes</taxon>
        <taxon>Stegomyia</taxon>
    </lineage>
</organism>
<keyword evidence="10" id="KW-1185">Reference proteome</keyword>
<dbReference type="Proteomes" id="UP000069940">
    <property type="component" value="Unassembled WGS sequence"/>
</dbReference>
<dbReference type="PANTHER" id="PTHR23301">
    <property type="entry name" value="CHITIN BINDING PERITROPHIN-A"/>
    <property type="match status" value="1"/>
</dbReference>
<keyword evidence="1" id="KW-0147">Chitin-binding</keyword>
<dbReference type="EnsemblMetazoa" id="AALFPA23_010334.R14418">
    <property type="protein sequence ID" value="AALFPA23_010334.P14418"/>
    <property type="gene ID" value="AALFPA23_010334"/>
</dbReference>
<evidence type="ECO:0000313" key="9">
    <source>
        <dbReference type="EnsemblMetazoa" id="AALFPA23_010334.P14418"/>
    </source>
</evidence>
<keyword evidence="2 7" id="KW-0732">Signal</keyword>
<evidence type="ECO:0000256" key="2">
    <source>
        <dbReference type="ARBA" id="ARBA00022729"/>
    </source>
</evidence>
<evidence type="ECO:0000313" key="10">
    <source>
        <dbReference type="Proteomes" id="UP000069940"/>
    </source>
</evidence>
<keyword evidence="5" id="KW-0325">Glycoprotein</keyword>
<sequence length="360" mass="41034">MMRVLGLSLLALLGFVSLGNAEKRNYDEVCIGAPNLSYVASRISCEYYYACIDGVAYGYSCEDGEWFSTERQQCVPPSESDCDIDQAPELPTAPPATPSPMCDGVEDYRYVRSYDNCQYYYQCIDEIAYKLSCPRYFWFNEEQQRCGNRYEFDCDLEVSTTSPPPPPDNRCLGQPNFGLIYDPDYCYRFFKCMNGVAYPMICWDGLWFDYTRQTCVEPSETDCSATTPPPNPPPVPNICEDVEDEHSVLHYRFCNAYFTCEDEVGTPGICRDGLWFDEDRQECAHAMDAYCPHGLVPPTTPTPDVCRGVEDGRLVASPDSCNVYYVCANEIGYRAYCPPDQYFDEERQMCDDQEDVVCLI</sequence>
<dbReference type="SUPFAM" id="SSF57625">
    <property type="entry name" value="Invertebrate chitin-binding proteins"/>
    <property type="match status" value="5"/>
</dbReference>
<feature type="region of interest" description="Disordered" evidence="6">
    <location>
        <begin position="78"/>
        <end position="98"/>
    </location>
</feature>
<protein>
    <recommendedName>
        <fullName evidence="8">Chitin-binding type-2 domain-containing protein</fullName>
    </recommendedName>
</protein>